<dbReference type="InterPro" id="IPR011146">
    <property type="entry name" value="HIT-like"/>
</dbReference>
<dbReference type="InterPro" id="IPR036265">
    <property type="entry name" value="HIT-like_sf"/>
</dbReference>
<dbReference type="PRINTS" id="PR00332">
    <property type="entry name" value="HISTRIAD"/>
</dbReference>
<dbReference type="AlphaFoldDB" id="A0A1H0G6Q8"/>
<name>A0A1H0G6Q8_9RHOB</name>
<organism evidence="5 6">
    <name type="scientific">Lutimaribacter pacificus</name>
    <dbReference type="NCBI Taxonomy" id="391948"/>
    <lineage>
        <taxon>Bacteria</taxon>
        <taxon>Pseudomonadati</taxon>
        <taxon>Pseudomonadota</taxon>
        <taxon>Alphaproteobacteria</taxon>
        <taxon>Rhodobacterales</taxon>
        <taxon>Roseobacteraceae</taxon>
        <taxon>Lutimaribacter</taxon>
    </lineage>
</organism>
<evidence type="ECO:0000313" key="5">
    <source>
        <dbReference type="EMBL" id="SHJ85600.1"/>
    </source>
</evidence>
<dbReference type="CDD" id="cd01276">
    <property type="entry name" value="PKCI_related"/>
    <property type="match status" value="1"/>
</dbReference>
<dbReference type="PROSITE" id="PS00892">
    <property type="entry name" value="HIT_1"/>
    <property type="match status" value="1"/>
</dbReference>
<dbReference type="Pfam" id="PF01230">
    <property type="entry name" value="HIT"/>
    <property type="match status" value="1"/>
</dbReference>
<dbReference type="Proteomes" id="UP000324252">
    <property type="component" value="Unassembled WGS sequence"/>
</dbReference>
<dbReference type="GO" id="GO:0016787">
    <property type="term" value="F:hydrolase activity"/>
    <property type="evidence" value="ECO:0007669"/>
    <property type="project" value="UniProtKB-KW"/>
</dbReference>
<evidence type="ECO:0000256" key="1">
    <source>
        <dbReference type="PIRSR" id="PIRSR601310-1"/>
    </source>
</evidence>
<dbReference type="PROSITE" id="PS51084">
    <property type="entry name" value="HIT_2"/>
    <property type="match status" value="1"/>
</dbReference>
<dbReference type="InterPro" id="IPR001310">
    <property type="entry name" value="Histidine_triad_HIT"/>
</dbReference>
<proteinExistence type="predicted"/>
<dbReference type="RefSeq" id="WP_149787802.1">
    <property type="nucleotide sequence ID" value="NZ_FNIO01000003.1"/>
</dbReference>
<keyword evidence="5" id="KW-0378">Hydrolase</keyword>
<dbReference type="SUPFAM" id="SSF54197">
    <property type="entry name" value="HIT-like"/>
    <property type="match status" value="1"/>
</dbReference>
<evidence type="ECO:0000256" key="2">
    <source>
        <dbReference type="PIRSR" id="PIRSR601310-3"/>
    </source>
</evidence>
<dbReference type="EMBL" id="FQZZ01000002">
    <property type="protein sequence ID" value="SHJ85600.1"/>
    <property type="molecule type" value="Genomic_DNA"/>
</dbReference>
<dbReference type="PANTHER" id="PTHR23089">
    <property type="entry name" value="HISTIDINE TRIAD HIT PROTEIN"/>
    <property type="match status" value="1"/>
</dbReference>
<feature type="short sequence motif" description="Histidine triad motif" evidence="2 3">
    <location>
        <begin position="108"/>
        <end position="112"/>
    </location>
</feature>
<evidence type="ECO:0000259" key="4">
    <source>
        <dbReference type="PROSITE" id="PS51084"/>
    </source>
</evidence>
<feature type="active site" description="Tele-AMP-histidine intermediate" evidence="1">
    <location>
        <position position="110"/>
    </location>
</feature>
<keyword evidence="6" id="KW-1185">Reference proteome</keyword>
<gene>
    <name evidence="5" type="ORF">SAMN05444142_102119</name>
</gene>
<evidence type="ECO:0000256" key="3">
    <source>
        <dbReference type="PROSITE-ProRule" id="PRU00464"/>
    </source>
</evidence>
<evidence type="ECO:0000313" key="6">
    <source>
        <dbReference type="Proteomes" id="UP000324252"/>
    </source>
</evidence>
<accession>A0A1H0G6Q8</accession>
<reference evidence="5 6" key="1">
    <citation type="submission" date="2016-11" db="EMBL/GenBank/DDBJ databases">
        <authorList>
            <person name="Varghese N."/>
            <person name="Submissions S."/>
        </authorList>
    </citation>
    <scope>NUCLEOTIDE SEQUENCE [LARGE SCALE GENOMIC DNA]</scope>
    <source>
        <strain evidence="5 6">DSM 29620</strain>
    </source>
</reference>
<dbReference type="OrthoDB" id="9784774at2"/>
<dbReference type="Gene3D" id="3.30.428.10">
    <property type="entry name" value="HIT-like"/>
    <property type="match status" value="1"/>
</dbReference>
<protein>
    <submittedName>
        <fullName evidence="5">Diadenosine tetraphosphate (Ap4A) hydrolase</fullName>
    </submittedName>
</protein>
<feature type="domain" description="HIT" evidence="4">
    <location>
        <begin position="10"/>
        <end position="128"/>
    </location>
</feature>
<dbReference type="InterPro" id="IPR019808">
    <property type="entry name" value="Histidine_triad_CS"/>
</dbReference>
<sequence length="128" mass="14089">MAYAYDDQNIFAKILRGEIPNNTVYESAHSLAFHDIQPQAPVHVLVIPKGPYVTYDHFAAEASDAEIADYTRAIGEVCRLVEVAPGNDGGGYRLISNTGEAGVQEVPHLHMHVLGGRVLGRMLRRFDD</sequence>